<dbReference type="EMBL" id="JAFIQS010000029">
    <property type="protein sequence ID" value="KAG5161677.1"/>
    <property type="molecule type" value="Genomic_DNA"/>
</dbReference>
<evidence type="ECO:0000313" key="3">
    <source>
        <dbReference type="EMBL" id="KAG5161677.1"/>
    </source>
</evidence>
<feature type="compositionally biased region" description="Low complexity" evidence="1">
    <location>
        <begin position="294"/>
        <end position="307"/>
    </location>
</feature>
<comment type="caution">
    <text evidence="3">The sequence shown here is derived from an EMBL/GenBank/DDBJ whole genome shotgun (WGS) entry which is preliminary data.</text>
</comment>
<feature type="transmembrane region" description="Helical" evidence="2">
    <location>
        <begin position="20"/>
        <end position="46"/>
    </location>
</feature>
<feature type="transmembrane region" description="Helical" evidence="2">
    <location>
        <begin position="106"/>
        <end position="127"/>
    </location>
</feature>
<gene>
    <name evidence="3" type="ORF">JR316_013432</name>
</gene>
<feature type="transmembrane region" description="Helical" evidence="2">
    <location>
        <begin position="216"/>
        <end position="235"/>
    </location>
</feature>
<feature type="transmembrane region" description="Helical" evidence="2">
    <location>
        <begin position="139"/>
        <end position="159"/>
    </location>
</feature>
<accession>A0A8H7XJ07</accession>
<feature type="region of interest" description="Disordered" evidence="1">
    <location>
        <begin position="275"/>
        <end position="323"/>
    </location>
</feature>
<feature type="compositionally biased region" description="Polar residues" evidence="1">
    <location>
        <begin position="275"/>
        <end position="293"/>
    </location>
</feature>
<keyword evidence="2" id="KW-0812">Transmembrane</keyword>
<keyword evidence="2" id="KW-0472">Membrane</keyword>
<name>A0A8H7XJ07_PSICU</name>
<keyword evidence="2" id="KW-1133">Transmembrane helix</keyword>
<feature type="transmembrane region" description="Helical" evidence="2">
    <location>
        <begin position="58"/>
        <end position="81"/>
    </location>
</feature>
<protein>
    <submittedName>
        <fullName evidence="3">Uncharacterized protein</fullName>
    </submittedName>
</protein>
<reference evidence="3" key="1">
    <citation type="submission" date="2021-02" db="EMBL/GenBank/DDBJ databases">
        <title>Psilocybe cubensis genome.</title>
        <authorList>
            <person name="Mckernan K.J."/>
            <person name="Crawford S."/>
            <person name="Trippe A."/>
            <person name="Kane L.T."/>
            <person name="Mclaughlin S."/>
        </authorList>
    </citation>
    <scope>NUCLEOTIDE SEQUENCE [LARGE SCALE GENOMIC DNA]</scope>
    <source>
        <strain evidence="3">MGC-MH-2018</strain>
    </source>
</reference>
<feature type="transmembrane region" description="Helical" evidence="2">
    <location>
        <begin position="247"/>
        <end position="269"/>
    </location>
</feature>
<proteinExistence type="predicted"/>
<dbReference type="AlphaFoldDB" id="A0A8H7XJ07"/>
<feature type="transmembrane region" description="Helical" evidence="2">
    <location>
        <begin position="179"/>
        <end position="204"/>
    </location>
</feature>
<organism evidence="3">
    <name type="scientific">Psilocybe cubensis</name>
    <name type="common">Psychedelic mushroom</name>
    <name type="synonym">Stropharia cubensis</name>
    <dbReference type="NCBI Taxonomy" id="181762"/>
    <lineage>
        <taxon>Eukaryota</taxon>
        <taxon>Fungi</taxon>
        <taxon>Dikarya</taxon>
        <taxon>Basidiomycota</taxon>
        <taxon>Agaricomycotina</taxon>
        <taxon>Agaricomycetes</taxon>
        <taxon>Agaricomycetidae</taxon>
        <taxon>Agaricales</taxon>
        <taxon>Agaricineae</taxon>
        <taxon>Strophariaceae</taxon>
        <taxon>Psilocybe</taxon>
    </lineage>
</organism>
<evidence type="ECO:0000256" key="1">
    <source>
        <dbReference type="SAM" id="MobiDB-lite"/>
    </source>
</evidence>
<evidence type="ECO:0000256" key="2">
    <source>
        <dbReference type="SAM" id="Phobius"/>
    </source>
</evidence>
<sequence length="341" mass="38102">MLPLDAELPSLDTQKRVISAFLNSIMLQNMLMGIYTIVYSGTIYLYSLNKTSNASRRMVQSTLTVLYILCLGDILVDWYYLDWTIVALGDTRYSMFLSSLDAPIRVVIPIDLFFNATFVVSDWVLIWRCYHVWGRSVRIVAALFLFLLAEIALAISFTILEASDGQLQNNGNGQLTNNISGAFVLISAGTTVITTLLIAVRISYNPQIMTIIESSAVYSLILLLYGVIVICPFFNLIDSPLIEVQYYVQQVLTVIACMSPTVMVARLAVTTSRTAGTESTPTITNTSSMRFNDSQSRIRQSRSMRASENYPTTPVDKNSDDIEVPVTIRRSDDIEINNEQS</sequence>